<dbReference type="InterPro" id="IPR036640">
    <property type="entry name" value="ABC1_TM_sf"/>
</dbReference>
<dbReference type="PROSITE" id="PS50893">
    <property type="entry name" value="ABC_TRANSPORTER_2"/>
    <property type="match status" value="2"/>
</dbReference>
<keyword evidence="4" id="KW-0547">Nucleotide-binding</keyword>
<dbReference type="EMBL" id="JBANRG010000005">
    <property type="protein sequence ID" value="KAK7466191.1"/>
    <property type="molecule type" value="Genomic_DNA"/>
</dbReference>
<dbReference type="CDD" id="cd03244">
    <property type="entry name" value="ABCC_MRP_domain2"/>
    <property type="match status" value="1"/>
</dbReference>
<dbReference type="InterPro" id="IPR027417">
    <property type="entry name" value="P-loop_NTPase"/>
</dbReference>
<keyword evidence="5" id="KW-0067">ATP-binding</keyword>
<keyword evidence="3 8" id="KW-0812">Transmembrane</keyword>
<dbReference type="PANTHER" id="PTHR24223:SF356">
    <property type="entry name" value="ATP-BINDING CASSETTE TRANSPORTER ABC4"/>
    <property type="match status" value="1"/>
</dbReference>
<evidence type="ECO:0000256" key="5">
    <source>
        <dbReference type="ARBA" id="ARBA00022840"/>
    </source>
</evidence>
<dbReference type="InterPro" id="IPR050173">
    <property type="entry name" value="ABC_transporter_C-like"/>
</dbReference>
<accession>A0ABR1JS66</accession>
<dbReference type="Pfam" id="PF00664">
    <property type="entry name" value="ABC_membrane"/>
    <property type="match status" value="1"/>
</dbReference>
<gene>
    <name evidence="11" type="ORF">VKT23_004915</name>
</gene>
<evidence type="ECO:0000256" key="2">
    <source>
        <dbReference type="ARBA" id="ARBA00022448"/>
    </source>
</evidence>
<dbReference type="Pfam" id="PF00005">
    <property type="entry name" value="ABC_tran"/>
    <property type="match status" value="2"/>
</dbReference>
<dbReference type="CDD" id="cd03250">
    <property type="entry name" value="ABCC_MRP_domain1"/>
    <property type="match status" value="1"/>
</dbReference>
<feature type="domain" description="ABC transporter" evidence="9">
    <location>
        <begin position="707"/>
        <end position="944"/>
    </location>
</feature>
<dbReference type="PANTHER" id="PTHR24223">
    <property type="entry name" value="ATP-BINDING CASSETTE SUB-FAMILY C"/>
    <property type="match status" value="1"/>
</dbReference>
<proteinExistence type="predicted"/>
<dbReference type="Gene3D" id="3.40.50.300">
    <property type="entry name" value="P-loop containing nucleotide triphosphate hydrolases"/>
    <property type="match status" value="2"/>
</dbReference>
<dbReference type="CDD" id="cd18604">
    <property type="entry name" value="ABC_6TM_VMR1_D2_like"/>
    <property type="match status" value="1"/>
</dbReference>
<evidence type="ECO:0000256" key="4">
    <source>
        <dbReference type="ARBA" id="ARBA00022741"/>
    </source>
</evidence>
<dbReference type="SMART" id="SM00382">
    <property type="entry name" value="AAA"/>
    <property type="match status" value="2"/>
</dbReference>
<dbReference type="InterPro" id="IPR011527">
    <property type="entry name" value="ABC1_TM_dom"/>
</dbReference>
<keyword evidence="12" id="KW-1185">Reference proteome</keyword>
<evidence type="ECO:0000259" key="9">
    <source>
        <dbReference type="PROSITE" id="PS50893"/>
    </source>
</evidence>
<protein>
    <recommendedName>
        <fullName evidence="13">P-loop containing nucleoside triphosphate hydrolase protein</fullName>
    </recommendedName>
</protein>
<evidence type="ECO:0000256" key="3">
    <source>
        <dbReference type="ARBA" id="ARBA00022692"/>
    </source>
</evidence>
<organism evidence="11 12">
    <name type="scientific">Marasmiellus scandens</name>
    <dbReference type="NCBI Taxonomy" id="2682957"/>
    <lineage>
        <taxon>Eukaryota</taxon>
        <taxon>Fungi</taxon>
        <taxon>Dikarya</taxon>
        <taxon>Basidiomycota</taxon>
        <taxon>Agaricomycotina</taxon>
        <taxon>Agaricomycetes</taxon>
        <taxon>Agaricomycetidae</taxon>
        <taxon>Agaricales</taxon>
        <taxon>Marasmiineae</taxon>
        <taxon>Omphalotaceae</taxon>
        <taxon>Marasmiellus</taxon>
    </lineage>
</organism>
<dbReference type="SUPFAM" id="SSF52540">
    <property type="entry name" value="P-loop containing nucleoside triphosphate hydrolases"/>
    <property type="match status" value="2"/>
</dbReference>
<keyword evidence="2" id="KW-0813">Transport</keyword>
<feature type="domain" description="ABC transmembrane type-1" evidence="10">
    <location>
        <begin position="399"/>
        <end position="671"/>
    </location>
</feature>
<dbReference type="SUPFAM" id="SSF90123">
    <property type="entry name" value="ABC transporter transmembrane region"/>
    <property type="match status" value="1"/>
</dbReference>
<evidence type="ECO:0000313" key="11">
    <source>
        <dbReference type="EMBL" id="KAK7466191.1"/>
    </source>
</evidence>
<dbReference type="Gene3D" id="1.20.1560.10">
    <property type="entry name" value="ABC transporter type 1, transmembrane domain"/>
    <property type="match status" value="1"/>
</dbReference>
<evidence type="ECO:0000256" key="6">
    <source>
        <dbReference type="ARBA" id="ARBA00022989"/>
    </source>
</evidence>
<dbReference type="InterPro" id="IPR017871">
    <property type="entry name" value="ABC_transporter-like_CS"/>
</dbReference>
<evidence type="ECO:0000256" key="8">
    <source>
        <dbReference type="SAM" id="Phobius"/>
    </source>
</evidence>
<feature type="transmembrane region" description="Helical" evidence="8">
    <location>
        <begin position="645"/>
        <end position="663"/>
    </location>
</feature>
<name>A0ABR1JS66_9AGAR</name>
<feature type="domain" description="ABC transporter" evidence="9">
    <location>
        <begin position="89"/>
        <end position="330"/>
    </location>
</feature>
<dbReference type="InterPro" id="IPR003439">
    <property type="entry name" value="ABC_transporter-like_ATP-bd"/>
</dbReference>
<evidence type="ECO:0000313" key="12">
    <source>
        <dbReference type="Proteomes" id="UP001498398"/>
    </source>
</evidence>
<dbReference type="Proteomes" id="UP001498398">
    <property type="component" value="Unassembled WGS sequence"/>
</dbReference>
<comment type="subcellular location">
    <subcellularLocation>
        <location evidence="1">Membrane</location>
    </subcellularLocation>
</comment>
<evidence type="ECO:0000259" key="10">
    <source>
        <dbReference type="PROSITE" id="PS50929"/>
    </source>
</evidence>
<dbReference type="InterPro" id="IPR003593">
    <property type="entry name" value="AAA+_ATPase"/>
</dbReference>
<feature type="transmembrane region" description="Helical" evidence="8">
    <location>
        <begin position="386"/>
        <end position="410"/>
    </location>
</feature>
<comment type="caution">
    <text evidence="11">The sequence shown here is derived from an EMBL/GenBank/DDBJ whole genome shotgun (WGS) entry which is preliminary data.</text>
</comment>
<evidence type="ECO:0000256" key="1">
    <source>
        <dbReference type="ARBA" id="ARBA00004370"/>
    </source>
</evidence>
<feature type="transmembrane region" description="Helical" evidence="8">
    <location>
        <begin position="531"/>
        <end position="550"/>
    </location>
</feature>
<evidence type="ECO:0000256" key="7">
    <source>
        <dbReference type="ARBA" id="ARBA00023136"/>
    </source>
</evidence>
<feature type="transmembrane region" description="Helical" evidence="8">
    <location>
        <begin position="621"/>
        <end position="639"/>
    </location>
</feature>
<dbReference type="PROSITE" id="PS50929">
    <property type="entry name" value="ABC_TM1F"/>
    <property type="match status" value="1"/>
</dbReference>
<keyword evidence="6 8" id="KW-1133">Transmembrane helix</keyword>
<sequence>MLFSTLVMKEAMTASKVFSSMVVFEKFQMQLRIILFFINQAIAAKVSLDRITDFLYNTELLDTYKQNSNGSIEQVTVSTATTSEHNQDIGFRNATFTWSNDSEDGSMTPSRRRFQLKVEEELLFKRGCFNLIVGPTGCGKTSMLMALLSEMHFLPSNPDSWYNLPRDKGVAYAAQESWVQNATIKDNIVFRSEFNEARYKKVLYQCALERDLTLFEAGDATEVGEKGLTLSGGQKARITLARAVYSDAEIILLDDVLAALDVHTSKWIVDKCFKGDLMKGRTVLLVTHNLVLTQPIAGFVVSVKDGKVVSQGTVSDALVQNRALVAEAHQEEEELQIAEETIDATAPTADVSKSDGKLIVAEEVEIGHIGWGAMRMFFKALGGNHVFLFFLAYVGMIGLSEFAEIGQTWFLGHWAEQYEKKSPEDVNVVYYLSIYVLILGFVIGTFIVAFLVFLFGALRSSRSIHKQLVTSILGTTLRWLDTTPTSRVITRCTKDMNDIDRPVPIMFANLLQHTLTLLGKFAAVLFYTPAFLGPGILIAILGGALGQVYIHAQLPIKRLQSNAKAPVLGHFGAAITGITSIRAYGVQESFKQDCLKHIDFYSRPSRTFYNLNRWIDIRVDLLANLFAASLAVYLVYFAHQSSSTIGFSLNMAVGFSGGILWWIRIANMFETQANSLERIHRYVNIEQEPKSDDDRVPPAYWPSSGELRVDKLSARYSPDGPKVLRDISFTVASGERIGVVGRTGSGKSSLMLSLLRCIFTDGEVYYDGIPTASINLENLRTNITIIPQVPELLSGSVRKNLDPFDQYDDAALNDALRSAGLNSVQSEEENDRITLDTAIASGGSNLSVGQRQILALARAMVRGSKLLILDEATSAIDYKTDTIIQSSLRHELKGDVTLITVAHRLQTIMDADKIMVLDAGNIVEFDKPSVLLQNPNGKLRALVDESADKEHLYEMAGL</sequence>
<evidence type="ECO:0008006" key="13">
    <source>
        <dbReference type="Google" id="ProtNLM"/>
    </source>
</evidence>
<feature type="transmembrane region" description="Helical" evidence="8">
    <location>
        <begin position="430"/>
        <end position="458"/>
    </location>
</feature>
<dbReference type="PROSITE" id="PS00211">
    <property type="entry name" value="ABC_TRANSPORTER_1"/>
    <property type="match status" value="1"/>
</dbReference>
<keyword evidence="7 8" id="KW-0472">Membrane</keyword>
<reference evidence="11 12" key="1">
    <citation type="submission" date="2024-01" db="EMBL/GenBank/DDBJ databases">
        <title>A draft genome for the cacao thread blight pathogen Marasmiellus scandens.</title>
        <authorList>
            <person name="Baruah I.K."/>
            <person name="Leung J."/>
            <person name="Bukari Y."/>
            <person name="Amoako-Attah I."/>
            <person name="Meinhardt L.W."/>
            <person name="Bailey B.A."/>
            <person name="Cohen S.P."/>
        </authorList>
    </citation>
    <scope>NUCLEOTIDE SEQUENCE [LARGE SCALE GENOMIC DNA]</scope>
    <source>
        <strain evidence="11 12">GH-19</strain>
    </source>
</reference>